<comment type="caution">
    <text evidence="2">The sequence shown here is derived from an EMBL/GenBank/DDBJ whole genome shotgun (WGS) entry which is preliminary data.</text>
</comment>
<dbReference type="Gene3D" id="3.20.19.10">
    <property type="entry name" value="Aconitase, domain 4"/>
    <property type="match status" value="1"/>
</dbReference>
<proteinExistence type="predicted"/>
<dbReference type="PANTHER" id="PTHR43345:SF2">
    <property type="entry name" value="3-ISOPROPYLMALATE DEHYDRATASE SMALL SUBUNIT 1"/>
    <property type="match status" value="1"/>
</dbReference>
<evidence type="ECO:0000313" key="2">
    <source>
        <dbReference type="EMBL" id="TMQ70176.1"/>
    </source>
</evidence>
<evidence type="ECO:0008006" key="4">
    <source>
        <dbReference type="Google" id="ProtNLM"/>
    </source>
</evidence>
<dbReference type="SUPFAM" id="SSF52016">
    <property type="entry name" value="LeuD/IlvD-like"/>
    <property type="match status" value="1"/>
</dbReference>
<evidence type="ECO:0000313" key="3">
    <source>
        <dbReference type="Proteomes" id="UP000319771"/>
    </source>
</evidence>
<dbReference type="PANTHER" id="PTHR43345">
    <property type="entry name" value="3-ISOPROPYLMALATE DEHYDRATASE SMALL SUBUNIT 2-RELATED-RELATED"/>
    <property type="match status" value="1"/>
</dbReference>
<accession>A0A538U2Q8</accession>
<organism evidence="2 3">
    <name type="scientific">Eiseniibacteriota bacterium</name>
    <dbReference type="NCBI Taxonomy" id="2212470"/>
    <lineage>
        <taxon>Bacteria</taxon>
        <taxon>Candidatus Eiseniibacteriota</taxon>
    </lineage>
</organism>
<dbReference type="EMBL" id="VBPB01000244">
    <property type="protein sequence ID" value="TMQ70176.1"/>
    <property type="molecule type" value="Genomic_DNA"/>
</dbReference>
<evidence type="ECO:0000256" key="1">
    <source>
        <dbReference type="ARBA" id="ARBA00023239"/>
    </source>
</evidence>
<protein>
    <recommendedName>
        <fullName evidence="4">Aconitate hydratase</fullName>
    </recommendedName>
</protein>
<dbReference type="Proteomes" id="UP000319771">
    <property type="component" value="Unassembled WGS sequence"/>
</dbReference>
<feature type="non-terminal residue" evidence="2">
    <location>
        <position position="287"/>
    </location>
</feature>
<sequence length="287" mass="31366">MHAITRARLKPGVTLDSLPAPQAPDARSGPAEALIRGRALVFWDPKAPGRKLDAIDTDQITPAADCVSESLDTLDERWKAGSFRYLMPDFRARVHRGETFLVAGDRFAIGSSREMSPAGLKGVAEEAGLELVVVCGNNMGDIFRRNAFNLGLHVVQSPEAVADAQDGDAFSFDPATRRLANETRGKTYEPVPLTPKEEEIRRGGGIFAVGRREFRRSVEATPVLRWPDADTARRLTTTEQIVWAHRVDPEAEVRPGATLRVYADLLPASDGTAPFAIHTFNQITGGR</sequence>
<keyword evidence="1" id="KW-0456">Lyase</keyword>
<dbReference type="AlphaFoldDB" id="A0A538U2Q8"/>
<dbReference type="InterPro" id="IPR050075">
    <property type="entry name" value="LeuD"/>
</dbReference>
<dbReference type="InterPro" id="IPR015928">
    <property type="entry name" value="Aconitase/3IPM_dehydase_swvl"/>
</dbReference>
<dbReference type="GO" id="GO:0016829">
    <property type="term" value="F:lyase activity"/>
    <property type="evidence" value="ECO:0007669"/>
    <property type="project" value="UniProtKB-KW"/>
</dbReference>
<reference evidence="2 3" key="1">
    <citation type="journal article" date="2019" name="Nat. Microbiol.">
        <title>Mediterranean grassland soil C-N compound turnover is dependent on rainfall and depth, and is mediated by genomically divergent microorganisms.</title>
        <authorList>
            <person name="Diamond S."/>
            <person name="Andeer P.F."/>
            <person name="Li Z."/>
            <person name="Crits-Christoph A."/>
            <person name="Burstein D."/>
            <person name="Anantharaman K."/>
            <person name="Lane K.R."/>
            <person name="Thomas B.C."/>
            <person name="Pan C."/>
            <person name="Northen T.R."/>
            <person name="Banfield J.F."/>
        </authorList>
    </citation>
    <scope>NUCLEOTIDE SEQUENCE [LARGE SCALE GENOMIC DNA]</scope>
    <source>
        <strain evidence="2">WS_11</strain>
    </source>
</reference>
<gene>
    <name evidence="2" type="ORF">E6K81_13260</name>
</gene>
<name>A0A538U2Q8_UNCEI</name>